<dbReference type="Gene3D" id="3.40.50.2000">
    <property type="entry name" value="Glycogen Phosphorylase B"/>
    <property type="match status" value="1"/>
</dbReference>
<evidence type="ECO:0000313" key="2">
    <source>
        <dbReference type="EMBL" id="MBA4652386.1"/>
    </source>
</evidence>
<name>A0A7C9DYB4_OPUST</name>
<keyword evidence="2" id="KW-0808">Transferase</keyword>
<dbReference type="EMBL" id="GISG01174453">
    <property type="protein sequence ID" value="MBA4652386.1"/>
    <property type="molecule type" value="Transcribed_RNA"/>
</dbReference>
<evidence type="ECO:0000259" key="1">
    <source>
        <dbReference type="Pfam" id="PF03033"/>
    </source>
</evidence>
<dbReference type="PANTHER" id="PTHR48050">
    <property type="entry name" value="STEROL 3-BETA-GLUCOSYLTRANSFERASE"/>
    <property type="match status" value="1"/>
</dbReference>
<proteinExistence type="predicted"/>
<dbReference type="InterPro" id="IPR004276">
    <property type="entry name" value="GlycoTrans_28_N"/>
</dbReference>
<dbReference type="GO" id="GO:0005975">
    <property type="term" value="P:carbohydrate metabolic process"/>
    <property type="evidence" value="ECO:0007669"/>
    <property type="project" value="InterPro"/>
</dbReference>
<protein>
    <submittedName>
        <fullName evidence="2">Sterol 3-beta-glucosyltransferase</fullName>
        <ecNumber evidence="2">2.4.1.173</ecNumber>
    </submittedName>
</protein>
<dbReference type="InterPro" id="IPR050426">
    <property type="entry name" value="Glycosyltransferase_28"/>
</dbReference>
<feature type="domain" description="Glycosyltransferase family 28 N-terminal" evidence="1">
    <location>
        <begin position="3"/>
        <end position="58"/>
    </location>
</feature>
<dbReference type="SUPFAM" id="SSF53756">
    <property type="entry name" value="UDP-Glycosyltransferase/glycogen phosphorylase"/>
    <property type="match status" value="1"/>
</dbReference>
<sequence length="185" mass="20902">MESILPACTKPDVETGAPFRAQAIIANPPAYGQSHVAEALGVPLHILFTVPWTPTNEFPLPIAHLPKSPGNRVSYVLVDLLIWWMLRDLINDLRTSKLRLPPIPYLSMYCGSLYHVPTGYMWSRHVLPKPKDWGPLVDVVGYCFLNEGSKYQPPEALVNWMKKGLKPIYTGFGSMVRLLKLFLIY</sequence>
<dbReference type="PANTHER" id="PTHR48050:SF16">
    <property type="entry name" value="STEROL 3-BETA-GLUCOSYLTRANSFERASE UGT80B1"/>
    <property type="match status" value="1"/>
</dbReference>
<reference evidence="2" key="2">
    <citation type="submission" date="2020-07" db="EMBL/GenBank/DDBJ databases">
        <authorList>
            <person name="Vera ALvarez R."/>
            <person name="Arias-Moreno D.M."/>
            <person name="Jimenez-Jacinto V."/>
            <person name="Jimenez-Bremont J.F."/>
            <person name="Swaminathan K."/>
            <person name="Moose S.P."/>
            <person name="Guerrero-Gonzalez M.L."/>
            <person name="Marino-Ramirez L."/>
            <person name="Landsman D."/>
            <person name="Rodriguez-Kessler M."/>
            <person name="Delgado-Sanchez P."/>
        </authorList>
    </citation>
    <scope>NUCLEOTIDE SEQUENCE</scope>
    <source>
        <tissue evidence="2">Cladode</tissue>
    </source>
</reference>
<dbReference type="Pfam" id="PF03033">
    <property type="entry name" value="Glyco_transf_28"/>
    <property type="match status" value="1"/>
</dbReference>
<accession>A0A7C9DYB4</accession>
<reference evidence="2" key="1">
    <citation type="journal article" date="2013" name="J. Plant Res.">
        <title>Effect of fungi and light on seed germination of three Opuntia species from semiarid lands of central Mexico.</title>
        <authorList>
            <person name="Delgado-Sanchez P."/>
            <person name="Jimenez-Bremont J.F."/>
            <person name="Guerrero-Gonzalez Mde L."/>
            <person name="Flores J."/>
        </authorList>
    </citation>
    <scope>NUCLEOTIDE SEQUENCE</scope>
    <source>
        <tissue evidence="2">Cladode</tissue>
    </source>
</reference>
<dbReference type="AlphaFoldDB" id="A0A7C9DYB4"/>
<organism evidence="2">
    <name type="scientific">Opuntia streptacantha</name>
    <name type="common">Prickly pear cactus</name>
    <name type="synonym">Opuntia cardona</name>
    <dbReference type="NCBI Taxonomy" id="393608"/>
    <lineage>
        <taxon>Eukaryota</taxon>
        <taxon>Viridiplantae</taxon>
        <taxon>Streptophyta</taxon>
        <taxon>Embryophyta</taxon>
        <taxon>Tracheophyta</taxon>
        <taxon>Spermatophyta</taxon>
        <taxon>Magnoliopsida</taxon>
        <taxon>eudicotyledons</taxon>
        <taxon>Gunneridae</taxon>
        <taxon>Pentapetalae</taxon>
        <taxon>Caryophyllales</taxon>
        <taxon>Cactineae</taxon>
        <taxon>Cactaceae</taxon>
        <taxon>Opuntioideae</taxon>
        <taxon>Opuntia</taxon>
    </lineage>
</organism>
<keyword evidence="2" id="KW-0328">Glycosyltransferase</keyword>
<dbReference type="GO" id="GO:0016906">
    <property type="term" value="F:sterol 3-beta-glucosyltransferase activity"/>
    <property type="evidence" value="ECO:0007669"/>
    <property type="project" value="UniProtKB-EC"/>
</dbReference>
<dbReference type="EC" id="2.4.1.173" evidence="2"/>